<evidence type="ECO:0008006" key="3">
    <source>
        <dbReference type="Google" id="ProtNLM"/>
    </source>
</evidence>
<dbReference type="GO" id="GO:0030687">
    <property type="term" value="C:preribosome, large subunit precursor"/>
    <property type="evidence" value="ECO:0007669"/>
    <property type="project" value="TreeGrafter"/>
</dbReference>
<gene>
    <name evidence="1" type="ORF">BS47DRAFT_1392400</name>
</gene>
<evidence type="ECO:0000313" key="2">
    <source>
        <dbReference type="Proteomes" id="UP000886523"/>
    </source>
</evidence>
<dbReference type="Proteomes" id="UP000886523">
    <property type="component" value="Unassembled WGS sequence"/>
</dbReference>
<dbReference type="GO" id="GO:0004519">
    <property type="term" value="F:endonuclease activity"/>
    <property type="evidence" value="ECO:0007669"/>
    <property type="project" value="InterPro"/>
</dbReference>
<dbReference type="GO" id="GO:0000470">
    <property type="term" value="P:maturation of LSU-rRNA"/>
    <property type="evidence" value="ECO:0007669"/>
    <property type="project" value="TreeGrafter"/>
</dbReference>
<dbReference type="Pfam" id="PF04031">
    <property type="entry name" value="Las1"/>
    <property type="match status" value="1"/>
</dbReference>
<keyword evidence="2" id="KW-1185">Reference proteome</keyword>
<dbReference type="AlphaFoldDB" id="A0A9P6AZ22"/>
<dbReference type="PANTHER" id="PTHR15002:SF0">
    <property type="entry name" value="RIBOSOMAL BIOGENESIS PROTEIN LAS1L"/>
    <property type="match status" value="1"/>
</dbReference>
<dbReference type="GO" id="GO:0000460">
    <property type="term" value="P:maturation of 5.8S rRNA"/>
    <property type="evidence" value="ECO:0007669"/>
    <property type="project" value="TreeGrafter"/>
</dbReference>
<dbReference type="GO" id="GO:0090730">
    <property type="term" value="C:Las1 complex"/>
    <property type="evidence" value="ECO:0007669"/>
    <property type="project" value="InterPro"/>
</dbReference>
<reference evidence="1" key="1">
    <citation type="journal article" date="2020" name="Nat. Commun.">
        <title>Large-scale genome sequencing of mycorrhizal fungi provides insights into the early evolution of symbiotic traits.</title>
        <authorList>
            <person name="Miyauchi S."/>
            <person name="Kiss E."/>
            <person name="Kuo A."/>
            <person name="Drula E."/>
            <person name="Kohler A."/>
            <person name="Sanchez-Garcia M."/>
            <person name="Morin E."/>
            <person name="Andreopoulos B."/>
            <person name="Barry K.W."/>
            <person name="Bonito G."/>
            <person name="Buee M."/>
            <person name="Carver A."/>
            <person name="Chen C."/>
            <person name="Cichocki N."/>
            <person name="Clum A."/>
            <person name="Culley D."/>
            <person name="Crous P.W."/>
            <person name="Fauchery L."/>
            <person name="Girlanda M."/>
            <person name="Hayes R.D."/>
            <person name="Keri Z."/>
            <person name="LaButti K."/>
            <person name="Lipzen A."/>
            <person name="Lombard V."/>
            <person name="Magnuson J."/>
            <person name="Maillard F."/>
            <person name="Murat C."/>
            <person name="Nolan M."/>
            <person name="Ohm R.A."/>
            <person name="Pangilinan J."/>
            <person name="Pereira M.F."/>
            <person name="Perotto S."/>
            <person name="Peter M."/>
            <person name="Pfister S."/>
            <person name="Riley R."/>
            <person name="Sitrit Y."/>
            <person name="Stielow J.B."/>
            <person name="Szollosi G."/>
            <person name="Zifcakova L."/>
            <person name="Stursova M."/>
            <person name="Spatafora J.W."/>
            <person name="Tedersoo L."/>
            <person name="Vaario L.M."/>
            <person name="Yamada A."/>
            <person name="Yan M."/>
            <person name="Wang P."/>
            <person name="Xu J."/>
            <person name="Bruns T."/>
            <person name="Baldrian P."/>
            <person name="Vilgalys R."/>
            <person name="Dunand C."/>
            <person name="Henrissat B."/>
            <person name="Grigoriev I.V."/>
            <person name="Hibbett D."/>
            <person name="Nagy L.G."/>
            <person name="Martin F.M."/>
        </authorList>
    </citation>
    <scope>NUCLEOTIDE SEQUENCE</scope>
    <source>
        <strain evidence="1">UP504</strain>
    </source>
</reference>
<sequence length="458" mass="50895">MRLPRRVPWASIAELDEVCTWIYSDDADDRLKRAALNRLAAWRVSTALPHALESTWLILSAILQDTEASSANPGVSSFVYLRQTYALAIIRLVNGLVDPLQQGTYARPIGAIAAQIGLPAWLVEIRHAATHEDLPSLETLREASSQAMVWLLHNYFLPTISPLNPADVSPPEIPPLSPLLKEYKALLKIATRDASLKTRSKADILRLHRQLERWLGEIKVAWGIGFGQHGYDDEKERWAIDQLCFELLNKGVLFLKRIEGDLSNLSIPPNADLWEQMLLHVQSNHSTFGSQLLSHVVGRLISSDGDDPSFDACLSGWILWIVQIWGESQVECTAEETIAVILAEVGRTDPDHLMVARIRPLIQALSASDLELQGKIESLVQALVAPVIQPSAEELTLEMMEERLAMLRSATPSNAVMEDIRTPVHGAKNPASGIRLLGEEDGWKPCPLGMDPRVFGRR</sequence>
<accession>A0A9P6AZ22</accession>
<dbReference type="InterPro" id="IPR007174">
    <property type="entry name" value="Las1"/>
</dbReference>
<organism evidence="1 2">
    <name type="scientific">Hydnum rufescens UP504</name>
    <dbReference type="NCBI Taxonomy" id="1448309"/>
    <lineage>
        <taxon>Eukaryota</taxon>
        <taxon>Fungi</taxon>
        <taxon>Dikarya</taxon>
        <taxon>Basidiomycota</taxon>
        <taxon>Agaricomycotina</taxon>
        <taxon>Agaricomycetes</taxon>
        <taxon>Cantharellales</taxon>
        <taxon>Hydnaceae</taxon>
        <taxon>Hydnum</taxon>
    </lineage>
</organism>
<proteinExistence type="predicted"/>
<dbReference type="OrthoDB" id="10263222at2759"/>
<evidence type="ECO:0000313" key="1">
    <source>
        <dbReference type="EMBL" id="KAF9514439.1"/>
    </source>
</evidence>
<protein>
    <recommendedName>
        <fullName evidence="3">Las1-domain-containing protein</fullName>
    </recommendedName>
</protein>
<dbReference type="EMBL" id="MU128960">
    <property type="protein sequence ID" value="KAF9514439.1"/>
    <property type="molecule type" value="Genomic_DNA"/>
</dbReference>
<dbReference type="PANTHER" id="PTHR15002">
    <property type="entry name" value="RIBOSOMAL BIOGENESIS PROTEIN LAS1L"/>
    <property type="match status" value="1"/>
</dbReference>
<name>A0A9P6AZ22_9AGAM</name>
<comment type="caution">
    <text evidence="1">The sequence shown here is derived from an EMBL/GenBank/DDBJ whole genome shotgun (WGS) entry which is preliminary data.</text>
</comment>